<name>A0ABX2FS36_9BACT</name>
<keyword evidence="1" id="KW-1133">Transmembrane helix</keyword>
<organism evidence="3 4">
    <name type="scientific">Hymenobacter caeli</name>
    <dbReference type="NCBI Taxonomy" id="2735894"/>
    <lineage>
        <taxon>Bacteria</taxon>
        <taxon>Pseudomonadati</taxon>
        <taxon>Bacteroidota</taxon>
        <taxon>Cytophagia</taxon>
        <taxon>Cytophagales</taxon>
        <taxon>Hymenobacteraceae</taxon>
        <taxon>Hymenobacter</taxon>
    </lineage>
</organism>
<keyword evidence="1" id="KW-0812">Transmembrane</keyword>
<proteinExistence type="predicted"/>
<dbReference type="InterPro" id="IPR031807">
    <property type="entry name" value="HicB-like"/>
</dbReference>
<dbReference type="PANTHER" id="PTHR34504:SF2">
    <property type="entry name" value="UPF0150 PROTEIN SSL0259"/>
    <property type="match status" value="1"/>
</dbReference>
<evidence type="ECO:0000313" key="4">
    <source>
        <dbReference type="Proteomes" id="UP000779507"/>
    </source>
</evidence>
<dbReference type="EMBL" id="JABSNP010000011">
    <property type="protein sequence ID" value="NRT19762.1"/>
    <property type="molecule type" value="Genomic_DNA"/>
</dbReference>
<dbReference type="Gene3D" id="3.30.160.250">
    <property type="match status" value="1"/>
</dbReference>
<dbReference type="SUPFAM" id="SSF143100">
    <property type="entry name" value="TTHA1013/TTHA0281-like"/>
    <property type="match status" value="1"/>
</dbReference>
<dbReference type="PANTHER" id="PTHR34504">
    <property type="entry name" value="ANTITOXIN HICB"/>
    <property type="match status" value="1"/>
</dbReference>
<reference evidence="3 4" key="1">
    <citation type="submission" date="2020-05" db="EMBL/GenBank/DDBJ databases">
        <title>Genomic Encyclopedia of Type Strains, Phase IV (KMG-V): Genome sequencing to study the core and pangenomes of soil and plant-associated prokaryotes.</title>
        <authorList>
            <person name="Whitman W."/>
        </authorList>
    </citation>
    <scope>NUCLEOTIDE SEQUENCE [LARGE SCALE GENOMIC DNA]</scope>
    <source>
        <strain evidence="3 4">9A</strain>
    </source>
</reference>
<evidence type="ECO:0000313" key="3">
    <source>
        <dbReference type="EMBL" id="NRT19762.1"/>
    </source>
</evidence>
<comment type="caution">
    <text evidence="3">The sequence shown here is derived from an EMBL/GenBank/DDBJ whole genome shotgun (WGS) entry which is preliminary data.</text>
</comment>
<dbReference type="Pfam" id="PF15919">
    <property type="entry name" value="HicB_lk_antitox"/>
    <property type="match status" value="1"/>
</dbReference>
<accession>A0ABX2FS36</accession>
<dbReference type="InterPro" id="IPR051404">
    <property type="entry name" value="TA_system_antitoxin"/>
</dbReference>
<dbReference type="InterPro" id="IPR035069">
    <property type="entry name" value="TTHA1013/TTHA0281-like"/>
</dbReference>
<feature type="transmembrane region" description="Helical" evidence="1">
    <location>
        <begin position="12"/>
        <end position="30"/>
    </location>
</feature>
<feature type="domain" description="HicB-like antitoxin of toxin-antitoxin system" evidence="2">
    <location>
        <begin position="50"/>
        <end position="109"/>
    </location>
</feature>
<protein>
    <submittedName>
        <fullName evidence="3">RNase H-like HicB family nuclease</fullName>
    </submittedName>
</protein>
<keyword evidence="4" id="KW-1185">Reference proteome</keyword>
<evidence type="ECO:0000259" key="2">
    <source>
        <dbReference type="Pfam" id="PF15919"/>
    </source>
</evidence>
<sequence length="116" mass="12763">MIPENSMLIWQVFNLLLVGGVAFLVIRLLIVKNFPRKIRPGAPALSLDFYPIVISWSPGDRKFLAEVPDLPGCVADGATKAEALTASEVAIGHWIELARDLGREIPIPRKHLQIVA</sequence>
<dbReference type="RefSeq" id="WP_246275122.1">
    <property type="nucleotide sequence ID" value="NZ_JABSNP010000011.1"/>
</dbReference>
<dbReference type="Proteomes" id="UP000779507">
    <property type="component" value="Unassembled WGS sequence"/>
</dbReference>
<evidence type="ECO:0000256" key="1">
    <source>
        <dbReference type="SAM" id="Phobius"/>
    </source>
</evidence>
<keyword evidence="1" id="KW-0472">Membrane</keyword>
<gene>
    <name evidence="3" type="ORF">HNP98_002596</name>
</gene>